<dbReference type="EMBL" id="JACAZE010000024">
    <property type="protein sequence ID" value="KAF7291600.1"/>
    <property type="molecule type" value="Genomic_DNA"/>
</dbReference>
<dbReference type="OrthoDB" id="3039080at2759"/>
<accession>A0A8H6S3K4</accession>
<reference evidence="1" key="1">
    <citation type="submission" date="2020-05" db="EMBL/GenBank/DDBJ databases">
        <title>Mycena genomes resolve the evolution of fungal bioluminescence.</title>
        <authorList>
            <person name="Tsai I.J."/>
        </authorList>
    </citation>
    <scope>NUCLEOTIDE SEQUENCE</scope>
    <source>
        <strain evidence="1">110903Hualien_Pintung</strain>
    </source>
</reference>
<sequence length="113" mass="12734">MPKSNKDLSYSQEHVLQRAIERYNLELTADDYASLNQRVLRATQTQSESPESEAETLLNDEHGEQIWGVVWGTQTLLCVWTVSLARVSTLLPEGTTITRRKGGTKTATKKTKK</sequence>
<gene>
    <name evidence="1" type="ORF">HMN09_01251100</name>
</gene>
<evidence type="ECO:0000313" key="2">
    <source>
        <dbReference type="Proteomes" id="UP000613580"/>
    </source>
</evidence>
<comment type="caution">
    <text evidence="1">The sequence shown here is derived from an EMBL/GenBank/DDBJ whole genome shotgun (WGS) entry which is preliminary data.</text>
</comment>
<protein>
    <submittedName>
        <fullName evidence="1">Uncharacterized protein</fullName>
    </submittedName>
</protein>
<dbReference type="AlphaFoldDB" id="A0A8H6S3K4"/>
<proteinExistence type="predicted"/>
<evidence type="ECO:0000313" key="1">
    <source>
        <dbReference type="EMBL" id="KAF7291600.1"/>
    </source>
</evidence>
<name>A0A8H6S3K4_MYCCL</name>
<organism evidence="1 2">
    <name type="scientific">Mycena chlorophos</name>
    <name type="common">Agaric fungus</name>
    <name type="synonym">Agaricus chlorophos</name>
    <dbReference type="NCBI Taxonomy" id="658473"/>
    <lineage>
        <taxon>Eukaryota</taxon>
        <taxon>Fungi</taxon>
        <taxon>Dikarya</taxon>
        <taxon>Basidiomycota</taxon>
        <taxon>Agaricomycotina</taxon>
        <taxon>Agaricomycetes</taxon>
        <taxon>Agaricomycetidae</taxon>
        <taxon>Agaricales</taxon>
        <taxon>Marasmiineae</taxon>
        <taxon>Mycenaceae</taxon>
        <taxon>Mycena</taxon>
    </lineage>
</organism>
<keyword evidence="2" id="KW-1185">Reference proteome</keyword>
<dbReference type="Proteomes" id="UP000613580">
    <property type="component" value="Unassembled WGS sequence"/>
</dbReference>